<reference evidence="2 3" key="1">
    <citation type="journal article" date="2006" name="Int. J. Syst. Evol. Microbiol.">
        <title>Myroides pelagicus sp. nov., isolated from seawater in Thailand.</title>
        <authorList>
            <person name="Yoon J."/>
            <person name="Maneerat S."/>
            <person name="Kawai F."/>
            <person name="Yokota A."/>
        </authorList>
    </citation>
    <scope>NUCLEOTIDE SEQUENCE [LARGE SCALE GENOMIC DNA]</scope>
    <source>
        <strain evidence="2 3">SM1T</strain>
    </source>
</reference>
<dbReference type="OrthoDB" id="1442448at2"/>
<dbReference type="RefSeq" id="WP_155036957.1">
    <property type="nucleotide sequence ID" value="NZ_JBHTIG010000007.1"/>
</dbReference>
<feature type="chain" id="PRO_5029816412" description="DUF4402 domain-containing protein" evidence="1">
    <location>
        <begin position="21"/>
        <end position="177"/>
    </location>
</feature>
<keyword evidence="3" id="KW-1185">Reference proteome</keyword>
<evidence type="ECO:0000313" key="2">
    <source>
        <dbReference type="EMBL" id="MTH30990.1"/>
    </source>
</evidence>
<organism evidence="2 3">
    <name type="scientific">Myroides pelagicus</name>
    <dbReference type="NCBI Taxonomy" id="270914"/>
    <lineage>
        <taxon>Bacteria</taxon>
        <taxon>Pseudomonadati</taxon>
        <taxon>Bacteroidota</taxon>
        <taxon>Flavobacteriia</taxon>
        <taxon>Flavobacteriales</taxon>
        <taxon>Flavobacteriaceae</taxon>
        <taxon>Myroides</taxon>
    </lineage>
</organism>
<sequence>MFKKLLLICLIIYCITPSLAQIGSAKAKIVLNFQEQQSLVVKHPFVDIDLTSSDAFLNGAQTGLLKNHITVQCSKPYQVSVKTTTAYFLHQGNTSSLPVGIVKVVPTAHSQTAIETPIDTQEVYLSTTPIIFVQSNNKGNSQNIDINYIIPKETTQSLINRPAGTYQTEIIYTLIPH</sequence>
<keyword evidence="1" id="KW-0732">Signal</keyword>
<feature type="signal peptide" evidence="1">
    <location>
        <begin position="1"/>
        <end position="20"/>
    </location>
</feature>
<proteinExistence type="predicted"/>
<dbReference type="Proteomes" id="UP000488936">
    <property type="component" value="Unassembled WGS sequence"/>
</dbReference>
<accession>A0A7K1GQJ5</accession>
<dbReference type="AlphaFoldDB" id="A0A7K1GQJ5"/>
<dbReference type="EMBL" id="WMJY01000054">
    <property type="protein sequence ID" value="MTH30990.1"/>
    <property type="molecule type" value="Genomic_DNA"/>
</dbReference>
<evidence type="ECO:0000313" key="3">
    <source>
        <dbReference type="Proteomes" id="UP000488936"/>
    </source>
</evidence>
<comment type="caution">
    <text evidence="2">The sequence shown here is derived from an EMBL/GenBank/DDBJ whole genome shotgun (WGS) entry which is preliminary data.</text>
</comment>
<gene>
    <name evidence="2" type="ORF">GJV77_14020</name>
</gene>
<protein>
    <recommendedName>
        <fullName evidence="4">DUF4402 domain-containing protein</fullName>
    </recommendedName>
</protein>
<name>A0A7K1GQJ5_9FLAO</name>
<evidence type="ECO:0000256" key="1">
    <source>
        <dbReference type="SAM" id="SignalP"/>
    </source>
</evidence>
<evidence type="ECO:0008006" key="4">
    <source>
        <dbReference type="Google" id="ProtNLM"/>
    </source>
</evidence>